<dbReference type="PIRSF" id="PIRSF000521">
    <property type="entry name" value="Transaminase_4ab_Lys_Orn"/>
    <property type="match status" value="1"/>
</dbReference>
<evidence type="ECO:0000256" key="1">
    <source>
        <dbReference type="ARBA" id="ARBA00001933"/>
    </source>
</evidence>
<dbReference type="GO" id="GO:0008453">
    <property type="term" value="F:alanine-glyoxylate transaminase activity"/>
    <property type="evidence" value="ECO:0007669"/>
    <property type="project" value="UniProtKB-EC"/>
</dbReference>
<dbReference type="InterPro" id="IPR015422">
    <property type="entry name" value="PyrdxlP-dep_Trfase_small"/>
</dbReference>
<sequence>MTDTLTARPDLHARGREALLHEPVGGDADKLTLVKALGSRVWDDTGKEYIDCTAQAWSNNLGANDPRVIEAAIAQTRDITHARPTFHTPALLELAELMVSIAPTGLDRVGFTLHGSMAVEMALKLALRNRPEAKHVAVLHDSYHGRSIATMAASWPHPGNVFGPLQPQFLRLPRPDLYRPRPGLSTDEDTALTLGLIRDILEKGTEGSVAALIYEPIQGNGGHNEFDAAWHRGIRSLCDEFDILLIIDEVQTGLGRTGAMWATDYYDIQPDILVFGKGVGGGFPLAGILTKQEYQKFLTGDDQLTFGHFPISIAAGLAAVQAVIDDDLCTAAAVQGAYATDRLLEMQSRHPLIGDVRSPGLMVSIELVRDRVTKEPATVETHKVFIKAQDRGVILGEARYGGRGNLIKVKPPLDISRDDLSRALDVLDEVLSEVEAEHGMEASS</sequence>
<evidence type="ECO:0000256" key="7">
    <source>
        <dbReference type="ARBA" id="ARBA00022679"/>
    </source>
</evidence>
<evidence type="ECO:0000313" key="11">
    <source>
        <dbReference type="EMBL" id="CUR58748.1"/>
    </source>
</evidence>
<comment type="subunit">
    <text evidence="4">Homotetramer.</text>
</comment>
<evidence type="ECO:0000256" key="8">
    <source>
        <dbReference type="ARBA" id="ARBA00022898"/>
    </source>
</evidence>
<dbReference type="EMBL" id="CZKA01000050">
    <property type="protein sequence ID" value="CUR58748.1"/>
    <property type="molecule type" value="Genomic_DNA"/>
</dbReference>
<dbReference type="Gene3D" id="3.40.640.10">
    <property type="entry name" value="Type I PLP-dependent aspartate aminotransferase-like (Major domain)"/>
    <property type="match status" value="1"/>
</dbReference>
<dbReference type="PROSITE" id="PS00600">
    <property type="entry name" value="AA_TRANSFER_CLASS_3"/>
    <property type="match status" value="1"/>
</dbReference>
<keyword evidence="6 11" id="KW-0032">Aminotransferase</keyword>
<dbReference type="GO" id="GO:0005739">
    <property type="term" value="C:mitochondrion"/>
    <property type="evidence" value="ECO:0007669"/>
    <property type="project" value="UniProtKB-SubCell"/>
</dbReference>
<dbReference type="GO" id="GO:0030170">
    <property type="term" value="F:pyridoxal phosphate binding"/>
    <property type="evidence" value="ECO:0007669"/>
    <property type="project" value="InterPro"/>
</dbReference>
<reference evidence="11" key="1">
    <citation type="submission" date="2015-08" db="EMBL/GenBank/DDBJ databases">
        <authorList>
            <person name="Babu N.S."/>
            <person name="Beckwith C.J."/>
            <person name="Beseler K.G."/>
            <person name="Brison A."/>
            <person name="Carone J.V."/>
            <person name="Caskin T.P."/>
            <person name="Diamond M."/>
            <person name="Durham M.E."/>
            <person name="Foxe J.M."/>
            <person name="Go M."/>
            <person name="Henderson B.A."/>
            <person name="Jones I.B."/>
            <person name="McGettigan J.A."/>
            <person name="Micheletti S.J."/>
            <person name="Nasrallah M.E."/>
            <person name="Ortiz D."/>
            <person name="Piller C.R."/>
            <person name="Privatt S.R."/>
            <person name="Schneider S.L."/>
            <person name="Sharp S."/>
            <person name="Smith T.C."/>
            <person name="Stanton J.D."/>
            <person name="Ullery H.E."/>
            <person name="Wilson R.J."/>
            <person name="Serrano M.G."/>
            <person name="Buck G."/>
            <person name="Lee V."/>
            <person name="Wang Y."/>
            <person name="Carvalho R."/>
            <person name="Voegtly L."/>
            <person name="Shi R."/>
            <person name="Duckworth R."/>
            <person name="Johnson A."/>
            <person name="Loviza R."/>
            <person name="Walstead R."/>
            <person name="Shah Z."/>
            <person name="Kiflezghi M."/>
            <person name="Wade K."/>
            <person name="Ball S.L."/>
            <person name="Bradley K.W."/>
            <person name="Asai D.J."/>
            <person name="Bowman C.A."/>
            <person name="Russell D.A."/>
            <person name="Pope W.H."/>
            <person name="Jacobs-Sera D."/>
            <person name="Hendrix R.W."/>
            <person name="Hatfull G.F."/>
        </authorList>
    </citation>
    <scope>NUCLEOTIDE SEQUENCE</scope>
</reference>
<evidence type="ECO:0000256" key="2">
    <source>
        <dbReference type="ARBA" id="ARBA00004173"/>
    </source>
</evidence>
<dbReference type="Pfam" id="PF00202">
    <property type="entry name" value="Aminotran_3"/>
    <property type="match status" value="1"/>
</dbReference>
<keyword evidence="10" id="KW-0496">Mitochondrion</keyword>
<dbReference type="PANTHER" id="PTHR45688:SF3">
    <property type="entry name" value="ALANINE--GLYOXYLATE AMINOTRANSFERASE 2, MITOCHONDRIAL"/>
    <property type="match status" value="1"/>
</dbReference>
<evidence type="ECO:0000256" key="5">
    <source>
        <dbReference type="ARBA" id="ARBA00013049"/>
    </source>
</evidence>
<keyword evidence="9" id="KW-0809">Transit peptide</keyword>
<gene>
    <name evidence="11" type="ORF">NOCA2540025</name>
</gene>
<evidence type="ECO:0000256" key="9">
    <source>
        <dbReference type="ARBA" id="ARBA00022946"/>
    </source>
</evidence>
<dbReference type="EC" id="2.6.1.44" evidence="5"/>
<evidence type="ECO:0000256" key="10">
    <source>
        <dbReference type="ARBA" id="ARBA00023128"/>
    </source>
</evidence>
<comment type="cofactor">
    <cofactor evidence="1">
        <name>pyridoxal 5'-phosphate</name>
        <dbReference type="ChEBI" id="CHEBI:597326"/>
    </cofactor>
</comment>
<accession>A0A2P2C9R5</accession>
<evidence type="ECO:0000256" key="4">
    <source>
        <dbReference type="ARBA" id="ARBA00011881"/>
    </source>
</evidence>
<name>A0A2P2C9R5_9ZZZZ</name>
<dbReference type="InterPro" id="IPR015424">
    <property type="entry name" value="PyrdxlP-dep_Trfase"/>
</dbReference>
<evidence type="ECO:0000256" key="6">
    <source>
        <dbReference type="ARBA" id="ARBA00022576"/>
    </source>
</evidence>
<organism evidence="11">
    <name type="scientific">metagenome</name>
    <dbReference type="NCBI Taxonomy" id="256318"/>
    <lineage>
        <taxon>unclassified sequences</taxon>
        <taxon>metagenomes</taxon>
    </lineage>
</organism>
<protein>
    <recommendedName>
        <fullName evidence="5">alanine--glyoxylate transaminase</fullName>
        <ecNumber evidence="5">2.6.1.44</ecNumber>
    </recommendedName>
</protein>
<dbReference type="SUPFAM" id="SSF53383">
    <property type="entry name" value="PLP-dependent transferases"/>
    <property type="match status" value="1"/>
</dbReference>
<proteinExistence type="inferred from homology"/>
<dbReference type="CDD" id="cd00610">
    <property type="entry name" value="OAT_like"/>
    <property type="match status" value="1"/>
</dbReference>
<dbReference type="Gene3D" id="3.90.1150.10">
    <property type="entry name" value="Aspartate Aminotransferase, domain 1"/>
    <property type="match status" value="1"/>
</dbReference>
<dbReference type="InterPro" id="IPR005814">
    <property type="entry name" value="Aminotrans_3"/>
</dbReference>
<dbReference type="AlphaFoldDB" id="A0A2P2C9R5"/>
<dbReference type="InterPro" id="IPR015421">
    <property type="entry name" value="PyrdxlP-dep_Trfase_major"/>
</dbReference>
<comment type="similarity">
    <text evidence="3">Belongs to the class-III pyridoxal-phosphate-dependent aminotransferase family.</text>
</comment>
<dbReference type="PANTHER" id="PTHR45688">
    <property type="match status" value="1"/>
</dbReference>
<evidence type="ECO:0000256" key="3">
    <source>
        <dbReference type="ARBA" id="ARBA00008954"/>
    </source>
</evidence>
<keyword evidence="8" id="KW-0663">Pyridoxal phosphate</keyword>
<comment type="subcellular location">
    <subcellularLocation>
        <location evidence="2">Mitochondrion</location>
    </subcellularLocation>
</comment>
<dbReference type="InterPro" id="IPR049704">
    <property type="entry name" value="Aminotrans_3_PPA_site"/>
</dbReference>
<keyword evidence="7 11" id="KW-0808">Transferase</keyword>